<dbReference type="AlphaFoldDB" id="A0A518I3I3"/>
<dbReference type="PANTHER" id="PTHR34512:SF30">
    <property type="entry name" value="OUTER MEMBRANE PROTEIN ASSEMBLY FACTOR BAMB"/>
    <property type="match status" value="1"/>
</dbReference>
<dbReference type="Proteomes" id="UP000319004">
    <property type="component" value="Chromosome"/>
</dbReference>
<feature type="chain" id="PRO_5022222473" evidence="1">
    <location>
        <begin position="21"/>
        <end position="417"/>
    </location>
</feature>
<reference evidence="3 4" key="1">
    <citation type="submission" date="2019-03" db="EMBL/GenBank/DDBJ databases">
        <title>Deep-cultivation of Planctomycetes and their phenomic and genomic characterization uncovers novel biology.</title>
        <authorList>
            <person name="Wiegand S."/>
            <person name="Jogler M."/>
            <person name="Boedeker C."/>
            <person name="Pinto D."/>
            <person name="Vollmers J."/>
            <person name="Rivas-Marin E."/>
            <person name="Kohn T."/>
            <person name="Peeters S.H."/>
            <person name="Heuer A."/>
            <person name="Rast P."/>
            <person name="Oberbeckmann S."/>
            <person name="Bunk B."/>
            <person name="Jeske O."/>
            <person name="Meyerdierks A."/>
            <person name="Storesund J.E."/>
            <person name="Kallscheuer N."/>
            <person name="Luecker S."/>
            <person name="Lage O.M."/>
            <person name="Pohl T."/>
            <person name="Merkel B.J."/>
            <person name="Hornburger P."/>
            <person name="Mueller R.-W."/>
            <person name="Bruemmer F."/>
            <person name="Labrenz M."/>
            <person name="Spormann A.M."/>
            <person name="Op den Camp H."/>
            <person name="Overmann J."/>
            <person name="Amann R."/>
            <person name="Jetten M.S.M."/>
            <person name="Mascher T."/>
            <person name="Medema M.H."/>
            <person name="Devos D.P."/>
            <person name="Kaster A.-K."/>
            <person name="Ovreas L."/>
            <person name="Rohde M."/>
            <person name="Galperin M.Y."/>
            <person name="Jogler C."/>
        </authorList>
    </citation>
    <scope>NUCLEOTIDE SEQUENCE [LARGE SCALE GENOMIC DNA]</scope>
    <source>
        <strain evidence="3 4">Enr13</strain>
    </source>
</reference>
<organism evidence="3 4">
    <name type="scientific">Stieleria neptunia</name>
    <dbReference type="NCBI Taxonomy" id="2527979"/>
    <lineage>
        <taxon>Bacteria</taxon>
        <taxon>Pseudomonadati</taxon>
        <taxon>Planctomycetota</taxon>
        <taxon>Planctomycetia</taxon>
        <taxon>Pirellulales</taxon>
        <taxon>Pirellulaceae</taxon>
        <taxon>Stieleria</taxon>
    </lineage>
</organism>
<dbReference type="Pfam" id="PF13360">
    <property type="entry name" value="PQQ_2"/>
    <property type="match status" value="1"/>
</dbReference>
<dbReference type="RefSeq" id="WP_145391718.1">
    <property type="nucleotide sequence ID" value="NZ_CP037423.1"/>
</dbReference>
<feature type="domain" description="Pyrrolo-quinoline quinone repeat" evidence="2">
    <location>
        <begin position="84"/>
        <end position="336"/>
    </location>
</feature>
<feature type="signal peptide" evidence="1">
    <location>
        <begin position="1"/>
        <end position="20"/>
    </location>
</feature>
<evidence type="ECO:0000259" key="2">
    <source>
        <dbReference type="Pfam" id="PF13360"/>
    </source>
</evidence>
<dbReference type="EMBL" id="CP037423">
    <property type="protein sequence ID" value="QDV47626.1"/>
    <property type="molecule type" value="Genomic_DNA"/>
</dbReference>
<dbReference type="KEGG" id="snep:Enr13x_75370"/>
<gene>
    <name evidence="3" type="ORF">Enr13x_75370</name>
</gene>
<evidence type="ECO:0000313" key="4">
    <source>
        <dbReference type="Proteomes" id="UP000319004"/>
    </source>
</evidence>
<dbReference type="OrthoDB" id="244732at2"/>
<accession>A0A518I3I3</accession>
<dbReference type="PANTHER" id="PTHR34512">
    <property type="entry name" value="CELL SURFACE PROTEIN"/>
    <property type="match status" value="1"/>
</dbReference>
<evidence type="ECO:0000256" key="1">
    <source>
        <dbReference type="SAM" id="SignalP"/>
    </source>
</evidence>
<dbReference type="InterPro" id="IPR015943">
    <property type="entry name" value="WD40/YVTN_repeat-like_dom_sf"/>
</dbReference>
<dbReference type="Gene3D" id="2.40.10.480">
    <property type="match status" value="1"/>
</dbReference>
<keyword evidence="1" id="KW-0732">Signal</keyword>
<dbReference type="Gene3D" id="2.130.10.10">
    <property type="entry name" value="YVTN repeat-like/Quinoprotein amine dehydrogenase"/>
    <property type="match status" value="1"/>
</dbReference>
<keyword evidence="4" id="KW-1185">Reference proteome</keyword>
<name>A0A518I3I3_9BACT</name>
<dbReference type="SUPFAM" id="SSF50998">
    <property type="entry name" value="Quinoprotein alcohol dehydrogenase-like"/>
    <property type="match status" value="1"/>
</dbReference>
<dbReference type="InterPro" id="IPR018391">
    <property type="entry name" value="PQQ_b-propeller_rpt"/>
</dbReference>
<proteinExistence type="predicted"/>
<dbReference type="SMART" id="SM00564">
    <property type="entry name" value="PQQ"/>
    <property type="match status" value="2"/>
</dbReference>
<protein>
    <submittedName>
        <fullName evidence="3">Outer membrane biogenesis protein BamB</fullName>
    </submittedName>
</protein>
<sequence precursor="true">MRLSAVVALCVSSVFTATVAAEDWSRFRGAQGQGIAEGTIPLTWSGEKNLAWSVELPGEGSSSPIVVDNRVFVTCYSGSGSDAKRHIVCLNADSGNQLWTDAISGPAREDAYQGYITEHGYASGTPVSDGKHVYAFFGKAGVAAWTVEGKKVWQRDVGQMSSNRRWGSGSSPVLHDGILIVNASEEARAIIGLDAATGNEVWKAEYDLLELCYATPILAKGEGDVIEAVISMPGEVWGLNATTGKIRWFCEIGNGGNVSPSVVLSEDAFYTFGGYPAQQTNAIRRGGRKDITDTHHLWESRDSSYVPTPLYFDGHLYWVSHRGQAFVVDAKTGETVTRERLDDLKSGGSPVYASPIKVGAHLYVVTRRSGTYVFEATPEMKQVAKSEPLDESDFNATTAISNGRAYLRSNQAIYCVK</sequence>
<evidence type="ECO:0000313" key="3">
    <source>
        <dbReference type="EMBL" id="QDV47626.1"/>
    </source>
</evidence>
<dbReference type="InterPro" id="IPR011047">
    <property type="entry name" value="Quinoprotein_ADH-like_sf"/>
</dbReference>
<dbReference type="InterPro" id="IPR002372">
    <property type="entry name" value="PQQ_rpt_dom"/>
</dbReference>